<dbReference type="Proteomes" id="UP000827092">
    <property type="component" value="Unassembled WGS sequence"/>
</dbReference>
<comment type="caution">
    <text evidence="1">The sequence shown here is derived from an EMBL/GenBank/DDBJ whole genome shotgun (WGS) entry which is preliminary data.</text>
</comment>
<accession>A0AAV6VV91</accession>
<sequence>MCSKKFICHHSGYKKVPRKENQKGNSKNANCDSGIFVKVKLNTFRTRQSDQFVRKGMLAVITIKTLHTHTLDNAETLRCLPATESMKDTFFGYFNEGMGITESVNYHREEMEKSGDFQEDDFSNNRMNPSTRVVRHWHDEWKLLHLRS</sequence>
<name>A0AAV6VV91_9ARAC</name>
<gene>
    <name evidence="1" type="ORF">JTE90_000550</name>
</gene>
<dbReference type="EMBL" id="JAFNEN010000015">
    <property type="protein sequence ID" value="KAG8200470.1"/>
    <property type="molecule type" value="Genomic_DNA"/>
</dbReference>
<reference evidence="1 2" key="1">
    <citation type="journal article" date="2022" name="Nat. Ecol. Evol.">
        <title>A masculinizing supergene underlies an exaggerated male reproductive morph in a spider.</title>
        <authorList>
            <person name="Hendrickx F."/>
            <person name="De Corte Z."/>
            <person name="Sonet G."/>
            <person name="Van Belleghem S.M."/>
            <person name="Kostlbacher S."/>
            <person name="Vangestel C."/>
        </authorList>
    </citation>
    <scope>NUCLEOTIDE SEQUENCE [LARGE SCALE GENOMIC DNA]</scope>
    <source>
        <strain evidence="1">W744_W776</strain>
    </source>
</reference>
<protein>
    <submittedName>
        <fullName evidence="1">Uncharacterized protein</fullName>
    </submittedName>
</protein>
<dbReference type="AlphaFoldDB" id="A0AAV6VV91"/>
<keyword evidence="2" id="KW-1185">Reference proteome</keyword>
<dbReference type="PANTHER" id="PTHR35385:SF2">
    <property type="entry name" value="PROTEIN B, PUTATIVE-RELATED"/>
    <property type="match status" value="1"/>
</dbReference>
<organism evidence="1 2">
    <name type="scientific">Oedothorax gibbosus</name>
    <dbReference type="NCBI Taxonomy" id="931172"/>
    <lineage>
        <taxon>Eukaryota</taxon>
        <taxon>Metazoa</taxon>
        <taxon>Ecdysozoa</taxon>
        <taxon>Arthropoda</taxon>
        <taxon>Chelicerata</taxon>
        <taxon>Arachnida</taxon>
        <taxon>Araneae</taxon>
        <taxon>Araneomorphae</taxon>
        <taxon>Entelegynae</taxon>
        <taxon>Araneoidea</taxon>
        <taxon>Linyphiidae</taxon>
        <taxon>Erigoninae</taxon>
        <taxon>Oedothorax</taxon>
    </lineage>
</organism>
<evidence type="ECO:0000313" key="2">
    <source>
        <dbReference type="Proteomes" id="UP000827092"/>
    </source>
</evidence>
<evidence type="ECO:0000313" key="1">
    <source>
        <dbReference type="EMBL" id="KAG8200470.1"/>
    </source>
</evidence>
<dbReference type="PANTHER" id="PTHR35385">
    <property type="entry name" value="PROTEIN B, PUTATIVE-RELATED-RELATED"/>
    <property type="match status" value="1"/>
</dbReference>
<proteinExistence type="predicted"/>